<dbReference type="InParanoid" id="B4LMZ4"/>
<feature type="transmembrane region" description="Helical" evidence="7">
    <location>
        <begin position="12"/>
        <end position="40"/>
    </location>
</feature>
<dbReference type="HOGENOM" id="CLU_027721_5_2_1"/>
<dbReference type="PROSITE" id="PS50216">
    <property type="entry name" value="DHHC"/>
    <property type="match status" value="1"/>
</dbReference>
<comment type="subcellular location">
    <subcellularLocation>
        <location evidence="1">Membrane</location>
        <topology evidence="1">Multi-pass membrane protein</topology>
    </subcellularLocation>
</comment>
<evidence type="ECO:0000313" key="9">
    <source>
        <dbReference type="EMBL" id="EDW62109.2"/>
    </source>
</evidence>
<keyword evidence="6 7" id="KW-0012">Acyltransferase</keyword>
<evidence type="ECO:0000256" key="7">
    <source>
        <dbReference type="RuleBase" id="RU079119"/>
    </source>
</evidence>
<dbReference type="GO" id="GO:0016020">
    <property type="term" value="C:membrane"/>
    <property type="evidence" value="ECO:0007669"/>
    <property type="project" value="UniProtKB-SubCell"/>
</dbReference>
<dbReference type="GO" id="GO:0019706">
    <property type="term" value="F:protein-cysteine S-palmitoyltransferase activity"/>
    <property type="evidence" value="ECO:0007669"/>
    <property type="project" value="UniProtKB-EC"/>
</dbReference>
<feature type="transmembrane region" description="Helical" evidence="7">
    <location>
        <begin position="135"/>
        <end position="157"/>
    </location>
</feature>
<dbReference type="eggNOG" id="KOG1311">
    <property type="taxonomic scope" value="Eukaryota"/>
</dbReference>
<keyword evidence="10" id="KW-1185">Reference proteome</keyword>
<dbReference type="AlphaFoldDB" id="B4LMZ4"/>
<dbReference type="EC" id="2.3.1.225" evidence="7"/>
<evidence type="ECO:0000256" key="2">
    <source>
        <dbReference type="ARBA" id="ARBA00022679"/>
    </source>
</evidence>
<evidence type="ECO:0000256" key="4">
    <source>
        <dbReference type="ARBA" id="ARBA00022989"/>
    </source>
</evidence>
<reference evidence="9 10" key="1">
    <citation type="journal article" date="2007" name="Nature">
        <title>Evolution of genes and genomes on the Drosophila phylogeny.</title>
        <authorList>
            <consortium name="Drosophila 12 Genomes Consortium"/>
            <person name="Clark A.G."/>
            <person name="Eisen M.B."/>
            <person name="Smith D.R."/>
            <person name="Bergman C.M."/>
            <person name="Oliver B."/>
            <person name="Markow T.A."/>
            <person name="Kaufman T.C."/>
            <person name="Kellis M."/>
            <person name="Gelbart W."/>
            <person name="Iyer V.N."/>
            <person name="Pollard D.A."/>
            <person name="Sackton T.B."/>
            <person name="Larracuente A.M."/>
            <person name="Singh N.D."/>
            <person name="Abad J.P."/>
            <person name="Abt D.N."/>
            <person name="Adryan B."/>
            <person name="Aguade M."/>
            <person name="Akashi H."/>
            <person name="Anderson W.W."/>
            <person name="Aquadro C.F."/>
            <person name="Ardell D.H."/>
            <person name="Arguello R."/>
            <person name="Artieri C.G."/>
            <person name="Barbash D.A."/>
            <person name="Barker D."/>
            <person name="Barsanti P."/>
            <person name="Batterham P."/>
            <person name="Batzoglou S."/>
            <person name="Begun D."/>
            <person name="Bhutkar A."/>
            <person name="Blanco E."/>
            <person name="Bosak S.A."/>
            <person name="Bradley R.K."/>
            <person name="Brand A.D."/>
            <person name="Brent M.R."/>
            <person name="Brooks A.N."/>
            <person name="Brown R.H."/>
            <person name="Butlin R.K."/>
            <person name="Caggese C."/>
            <person name="Calvi B.R."/>
            <person name="Bernardo de Carvalho A."/>
            <person name="Caspi A."/>
            <person name="Castrezana S."/>
            <person name="Celniker S.E."/>
            <person name="Chang J.L."/>
            <person name="Chapple C."/>
            <person name="Chatterji S."/>
            <person name="Chinwalla A."/>
            <person name="Civetta A."/>
            <person name="Clifton S.W."/>
            <person name="Comeron J.M."/>
            <person name="Costello J.C."/>
            <person name="Coyne J.A."/>
            <person name="Daub J."/>
            <person name="David R.G."/>
            <person name="Delcher A.L."/>
            <person name="Delehaunty K."/>
            <person name="Do C.B."/>
            <person name="Ebling H."/>
            <person name="Edwards K."/>
            <person name="Eickbush T."/>
            <person name="Evans J.D."/>
            <person name="Filipski A."/>
            <person name="Findeiss S."/>
            <person name="Freyhult E."/>
            <person name="Fulton L."/>
            <person name="Fulton R."/>
            <person name="Garcia A.C."/>
            <person name="Gardiner A."/>
            <person name="Garfield D.A."/>
            <person name="Garvin B.E."/>
            <person name="Gibson G."/>
            <person name="Gilbert D."/>
            <person name="Gnerre S."/>
            <person name="Godfrey J."/>
            <person name="Good R."/>
            <person name="Gotea V."/>
            <person name="Gravely B."/>
            <person name="Greenberg A.J."/>
            <person name="Griffiths-Jones S."/>
            <person name="Gross S."/>
            <person name="Guigo R."/>
            <person name="Gustafson E.A."/>
            <person name="Haerty W."/>
            <person name="Hahn M.W."/>
            <person name="Halligan D.L."/>
            <person name="Halpern A.L."/>
            <person name="Halter G.M."/>
            <person name="Han M.V."/>
            <person name="Heger A."/>
            <person name="Hillier L."/>
            <person name="Hinrichs A.S."/>
            <person name="Holmes I."/>
            <person name="Hoskins R.A."/>
            <person name="Hubisz M.J."/>
            <person name="Hultmark D."/>
            <person name="Huntley M.A."/>
            <person name="Jaffe D.B."/>
            <person name="Jagadeeshan S."/>
            <person name="Jeck W.R."/>
            <person name="Johnson J."/>
            <person name="Jones C.D."/>
            <person name="Jordan W.C."/>
            <person name="Karpen G.H."/>
            <person name="Kataoka E."/>
            <person name="Keightley P.D."/>
            <person name="Kheradpour P."/>
            <person name="Kirkness E.F."/>
            <person name="Koerich L.B."/>
            <person name="Kristiansen K."/>
            <person name="Kudrna D."/>
            <person name="Kulathinal R.J."/>
            <person name="Kumar S."/>
            <person name="Kwok R."/>
            <person name="Lander E."/>
            <person name="Langley C.H."/>
            <person name="Lapoint R."/>
            <person name="Lazzaro B.P."/>
            <person name="Lee S.J."/>
            <person name="Levesque L."/>
            <person name="Li R."/>
            <person name="Lin C.F."/>
            <person name="Lin M.F."/>
            <person name="Lindblad-Toh K."/>
            <person name="Llopart A."/>
            <person name="Long M."/>
            <person name="Low L."/>
            <person name="Lozovsky E."/>
            <person name="Lu J."/>
            <person name="Luo M."/>
            <person name="Machado C.A."/>
            <person name="Makalowski W."/>
            <person name="Marzo M."/>
            <person name="Matsuda M."/>
            <person name="Matzkin L."/>
            <person name="McAllister B."/>
            <person name="McBride C.S."/>
            <person name="McKernan B."/>
            <person name="McKernan K."/>
            <person name="Mendez-Lago M."/>
            <person name="Minx P."/>
            <person name="Mollenhauer M.U."/>
            <person name="Montooth K."/>
            <person name="Mount S.M."/>
            <person name="Mu X."/>
            <person name="Myers E."/>
            <person name="Negre B."/>
            <person name="Newfeld S."/>
            <person name="Nielsen R."/>
            <person name="Noor M.A."/>
            <person name="O'Grady P."/>
            <person name="Pachter L."/>
            <person name="Papaceit M."/>
            <person name="Parisi M.J."/>
            <person name="Parisi M."/>
            <person name="Parts L."/>
            <person name="Pedersen J.S."/>
            <person name="Pesole G."/>
            <person name="Phillippy A.M."/>
            <person name="Ponting C.P."/>
            <person name="Pop M."/>
            <person name="Porcelli D."/>
            <person name="Powell J.R."/>
            <person name="Prohaska S."/>
            <person name="Pruitt K."/>
            <person name="Puig M."/>
            <person name="Quesneville H."/>
            <person name="Ram K.R."/>
            <person name="Rand D."/>
            <person name="Rasmussen M.D."/>
            <person name="Reed L.K."/>
            <person name="Reenan R."/>
            <person name="Reily A."/>
            <person name="Remington K.A."/>
            <person name="Rieger T.T."/>
            <person name="Ritchie M.G."/>
            <person name="Robin C."/>
            <person name="Rogers Y.H."/>
            <person name="Rohde C."/>
            <person name="Rozas J."/>
            <person name="Rubenfield M.J."/>
            <person name="Ruiz A."/>
            <person name="Russo S."/>
            <person name="Salzberg S.L."/>
            <person name="Sanchez-Gracia A."/>
            <person name="Saranga D.J."/>
            <person name="Sato H."/>
            <person name="Schaeffer S.W."/>
            <person name="Schatz M.C."/>
            <person name="Schlenke T."/>
            <person name="Schwartz R."/>
            <person name="Segarra C."/>
            <person name="Singh R.S."/>
            <person name="Sirot L."/>
            <person name="Sirota M."/>
            <person name="Sisneros N.B."/>
            <person name="Smith C.D."/>
            <person name="Smith T.F."/>
            <person name="Spieth J."/>
            <person name="Stage D.E."/>
            <person name="Stark A."/>
            <person name="Stephan W."/>
            <person name="Strausberg R.L."/>
            <person name="Strempel S."/>
            <person name="Sturgill D."/>
            <person name="Sutton G."/>
            <person name="Sutton G.G."/>
            <person name="Tao W."/>
            <person name="Teichmann S."/>
            <person name="Tobari Y.N."/>
            <person name="Tomimura Y."/>
            <person name="Tsolas J.M."/>
            <person name="Valente V.L."/>
            <person name="Venter E."/>
            <person name="Venter J.C."/>
            <person name="Vicario S."/>
            <person name="Vieira F.G."/>
            <person name="Vilella A.J."/>
            <person name="Villasante A."/>
            <person name="Walenz B."/>
            <person name="Wang J."/>
            <person name="Wasserman M."/>
            <person name="Watts T."/>
            <person name="Wilson D."/>
            <person name="Wilson R.K."/>
            <person name="Wing R.A."/>
            <person name="Wolfner M.F."/>
            <person name="Wong A."/>
            <person name="Wong G.K."/>
            <person name="Wu C.I."/>
            <person name="Wu G."/>
            <person name="Yamamoto D."/>
            <person name="Yang H.P."/>
            <person name="Yang S.P."/>
            <person name="Yorke J.A."/>
            <person name="Yoshida K."/>
            <person name="Zdobnov E."/>
            <person name="Zhang P."/>
            <person name="Zhang Y."/>
            <person name="Zimin A.V."/>
            <person name="Baldwin J."/>
            <person name="Abdouelleil A."/>
            <person name="Abdulkadir J."/>
            <person name="Abebe A."/>
            <person name="Abera B."/>
            <person name="Abreu J."/>
            <person name="Acer S.C."/>
            <person name="Aftuck L."/>
            <person name="Alexander A."/>
            <person name="An P."/>
            <person name="Anderson E."/>
            <person name="Anderson S."/>
            <person name="Arachi H."/>
            <person name="Azer M."/>
            <person name="Bachantsang P."/>
            <person name="Barry A."/>
            <person name="Bayul T."/>
            <person name="Berlin A."/>
            <person name="Bessette D."/>
            <person name="Bloom T."/>
            <person name="Blye J."/>
            <person name="Boguslavskiy L."/>
            <person name="Bonnet C."/>
            <person name="Boukhgalter B."/>
            <person name="Bourzgui I."/>
            <person name="Brown A."/>
            <person name="Cahill P."/>
            <person name="Channer S."/>
            <person name="Cheshatsang Y."/>
            <person name="Chuda L."/>
            <person name="Citroen M."/>
            <person name="Collymore A."/>
            <person name="Cooke P."/>
            <person name="Costello M."/>
            <person name="D'Aco K."/>
            <person name="Daza R."/>
            <person name="De Haan G."/>
            <person name="DeGray S."/>
            <person name="DeMaso C."/>
            <person name="Dhargay N."/>
            <person name="Dooley K."/>
            <person name="Dooley E."/>
            <person name="Doricent M."/>
            <person name="Dorje P."/>
            <person name="Dorjee K."/>
            <person name="Dupes A."/>
            <person name="Elong R."/>
            <person name="Falk J."/>
            <person name="Farina A."/>
            <person name="Faro S."/>
            <person name="Ferguson D."/>
            <person name="Fisher S."/>
            <person name="Foley C.D."/>
            <person name="Franke A."/>
            <person name="Friedrich D."/>
            <person name="Gadbois L."/>
            <person name="Gearin G."/>
            <person name="Gearin C.R."/>
            <person name="Giannoukos G."/>
            <person name="Goode T."/>
            <person name="Graham J."/>
            <person name="Grandbois E."/>
            <person name="Grewal S."/>
            <person name="Gyaltsen K."/>
            <person name="Hafez N."/>
            <person name="Hagos B."/>
            <person name="Hall J."/>
            <person name="Henson C."/>
            <person name="Hollinger A."/>
            <person name="Honan T."/>
            <person name="Huard M.D."/>
            <person name="Hughes L."/>
            <person name="Hurhula B."/>
            <person name="Husby M.E."/>
            <person name="Kamat A."/>
            <person name="Kanga B."/>
            <person name="Kashin S."/>
            <person name="Khazanovich D."/>
            <person name="Kisner P."/>
            <person name="Lance K."/>
            <person name="Lara M."/>
            <person name="Lee W."/>
            <person name="Lennon N."/>
            <person name="Letendre F."/>
            <person name="LeVine R."/>
            <person name="Lipovsky A."/>
            <person name="Liu X."/>
            <person name="Liu J."/>
            <person name="Liu S."/>
            <person name="Lokyitsang T."/>
            <person name="Lokyitsang Y."/>
            <person name="Lubonja R."/>
            <person name="Lui A."/>
            <person name="MacDonald P."/>
            <person name="Magnisalis V."/>
            <person name="Maru K."/>
            <person name="Matthews C."/>
            <person name="McCusker W."/>
            <person name="McDonough S."/>
            <person name="Mehta T."/>
            <person name="Meldrim J."/>
            <person name="Meneus L."/>
            <person name="Mihai O."/>
            <person name="Mihalev A."/>
            <person name="Mihova T."/>
            <person name="Mittelman R."/>
            <person name="Mlenga V."/>
            <person name="Montmayeur A."/>
            <person name="Mulrain L."/>
            <person name="Navidi A."/>
            <person name="Naylor J."/>
            <person name="Negash T."/>
            <person name="Nguyen T."/>
            <person name="Nguyen N."/>
            <person name="Nicol R."/>
            <person name="Norbu C."/>
            <person name="Norbu N."/>
            <person name="Novod N."/>
            <person name="O'Neill B."/>
            <person name="Osman S."/>
            <person name="Markiewicz E."/>
            <person name="Oyono O.L."/>
            <person name="Patti C."/>
            <person name="Phunkhang P."/>
            <person name="Pierre F."/>
            <person name="Priest M."/>
            <person name="Raghuraman S."/>
            <person name="Rege F."/>
            <person name="Reyes R."/>
            <person name="Rise C."/>
            <person name="Rogov P."/>
            <person name="Ross K."/>
            <person name="Ryan E."/>
            <person name="Settipalli S."/>
            <person name="Shea T."/>
            <person name="Sherpa N."/>
            <person name="Shi L."/>
            <person name="Shih D."/>
            <person name="Sparrow T."/>
            <person name="Spaulding J."/>
            <person name="Stalker J."/>
            <person name="Stange-Thomann N."/>
            <person name="Stavropoulos S."/>
            <person name="Stone C."/>
            <person name="Strader C."/>
            <person name="Tesfaye S."/>
            <person name="Thomson T."/>
            <person name="Thoulutsang Y."/>
            <person name="Thoulutsang D."/>
            <person name="Topham K."/>
            <person name="Topping I."/>
            <person name="Tsamla T."/>
            <person name="Vassiliev H."/>
            <person name="Vo A."/>
            <person name="Wangchuk T."/>
            <person name="Wangdi T."/>
            <person name="Weiand M."/>
            <person name="Wilkinson J."/>
            <person name="Wilson A."/>
            <person name="Yadav S."/>
            <person name="Young G."/>
            <person name="Yu Q."/>
            <person name="Zembek L."/>
            <person name="Zhong D."/>
            <person name="Zimmer A."/>
            <person name="Zwirko Z."/>
            <person name="Jaffe D.B."/>
            <person name="Alvarez P."/>
            <person name="Brockman W."/>
            <person name="Butler J."/>
            <person name="Chin C."/>
            <person name="Gnerre S."/>
            <person name="Grabherr M."/>
            <person name="Kleber M."/>
            <person name="Mauceli E."/>
            <person name="MacCallum I."/>
        </authorList>
    </citation>
    <scope>NUCLEOTIDE SEQUENCE [LARGE SCALE GENOMIC DNA]</scope>
    <source>
        <strain evidence="10">Tucson 15010-1051.87</strain>
    </source>
</reference>
<feature type="domain" description="Palmitoyltransferase DHHC" evidence="8">
    <location>
        <begin position="89"/>
        <end position="226"/>
    </location>
</feature>
<organism evidence="9 10">
    <name type="scientific">Drosophila virilis</name>
    <name type="common">Fruit fly</name>
    <dbReference type="NCBI Taxonomy" id="7244"/>
    <lineage>
        <taxon>Eukaryota</taxon>
        <taxon>Metazoa</taxon>
        <taxon>Ecdysozoa</taxon>
        <taxon>Arthropoda</taxon>
        <taxon>Hexapoda</taxon>
        <taxon>Insecta</taxon>
        <taxon>Pterygota</taxon>
        <taxon>Neoptera</taxon>
        <taxon>Endopterygota</taxon>
        <taxon>Diptera</taxon>
        <taxon>Brachycera</taxon>
        <taxon>Muscomorpha</taxon>
        <taxon>Ephydroidea</taxon>
        <taxon>Drosophilidae</taxon>
        <taxon>Drosophila</taxon>
    </lineage>
</organism>
<dbReference type="EMBL" id="CH940648">
    <property type="protein sequence ID" value="EDW62109.2"/>
    <property type="molecule type" value="Genomic_DNA"/>
</dbReference>
<dbReference type="Proteomes" id="UP000008792">
    <property type="component" value="Unassembled WGS sequence"/>
</dbReference>
<name>B4LMZ4_DROVI</name>
<protein>
    <recommendedName>
        <fullName evidence="7">Palmitoyltransferase</fullName>
        <ecNumber evidence="7">2.3.1.225</ecNumber>
    </recommendedName>
</protein>
<feature type="transmembrane region" description="Helical" evidence="7">
    <location>
        <begin position="177"/>
        <end position="210"/>
    </location>
</feature>
<evidence type="ECO:0000256" key="6">
    <source>
        <dbReference type="ARBA" id="ARBA00023315"/>
    </source>
</evidence>
<evidence type="ECO:0000256" key="1">
    <source>
        <dbReference type="ARBA" id="ARBA00004141"/>
    </source>
</evidence>
<feature type="transmembrane region" description="Helical" evidence="7">
    <location>
        <begin position="46"/>
        <end position="68"/>
    </location>
</feature>
<dbReference type="Pfam" id="PF01529">
    <property type="entry name" value="DHHC"/>
    <property type="match status" value="1"/>
</dbReference>
<keyword evidence="4 7" id="KW-1133">Transmembrane helix</keyword>
<comment type="similarity">
    <text evidence="7">Belongs to the DHHC palmitoyltransferase family.</text>
</comment>
<dbReference type="PANTHER" id="PTHR12246">
    <property type="entry name" value="PALMITOYLTRANSFERASE ZDHHC16"/>
    <property type="match status" value="1"/>
</dbReference>
<keyword evidence="2 7" id="KW-0808">Transferase</keyword>
<comment type="catalytic activity">
    <reaction evidence="7">
        <text>L-cysteinyl-[protein] + hexadecanoyl-CoA = S-hexadecanoyl-L-cysteinyl-[protein] + CoA</text>
        <dbReference type="Rhea" id="RHEA:36683"/>
        <dbReference type="Rhea" id="RHEA-COMP:10131"/>
        <dbReference type="Rhea" id="RHEA-COMP:11032"/>
        <dbReference type="ChEBI" id="CHEBI:29950"/>
        <dbReference type="ChEBI" id="CHEBI:57287"/>
        <dbReference type="ChEBI" id="CHEBI:57379"/>
        <dbReference type="ChEBI" id="CHEBI:74151"/>
        <dbReference type="EC" id="2.3.1.225"/>
    </reaction>
</comment>
<comment type="domain">
    <text evidence="7">The DHHC domain is required for palmitoyltransferase activity.</text>
</comment>
<keyword evidence="3 7" id="KW-0812">Transmembrane</keyword>
<evidence type="ECO:0000256" key="3">
    <source>
        <dbReference type="ARBA" id="ARBA00022692"/>
    </source>
</evidence>
<gene>
    <name evidence="9" type="primary">Dvir\GJ19938</name>
    <name evidence="9" type="ORF">Dvir_GJ19938</name>
</gene>
<sequence>MKFQRNPMPRLFGDFLCLLIILVLWPLVFIYDFIVVLPAIIERDNILHISAVVLFIFSFVNMIANLMACTVVDTAVDREVKVPLDEAAEWKYCQVCDCATPPRSWHCKFCDVCIRKRDHHCGFTGCCIGHQNHRYFIFFLWYLFVLSAVGLVFKACYMWSSNDFMHCWKASMELTPIILITGCGVWIHVQFIIIVLNAFSLICGFLGLVCQIPMLLRGETCAEKGKQTKYNCGVSYNLKTVFGERMHVAWICPCIESQLPDDGYTTNHEFNAKN</sequence>
<accession>B4LMZ4</accession>
<evidence type="ECO:0000259" key="8">
    <source>
        <dbReference type="Pfam" id="PF01529"/>
    </source>
</evidence>
<evidence type="ECO:0000313" key="10">
    <source>
        <dbReference type="Proteomes" id="UP000008792"/>
    </source>
</evidence>
<dbReference type="InterPro" id="IPR039859">
    <property type="entry name" value="PFA4/ZDH16/20/ERF2-like"/>
</dbReference>
<dbReference type="OrthoDB" id="302728at2759"/>
<keyword evidence="5 7" id="KW-0472">Membrane</keyword>
<dbReference type="STRING" id="7244.B4LMZ4"/>
<proteinExistence type="inferred from homology"/>
<evidence type="ECO:0000256" key="5">
    <source>
        <dbReference type="ARBA" id="ARBA00023136"/>
    </source>
</evidence>
<dbReference type="InterPro" id="IPR001594">
    <property type="entry name" value="Palmitoyltrfase_DHHC"/>
</dbReference>